<feature type="domain" description="Cation efflux protein transmembrane" evidence="9">
    <location>
        <begin position="108"/>
        <end position="277"/>
    </location>
</feature>
<dbReference type="AlphaFoldDB" id="A0A1B6FTW7"/>
<feature type="transmembrane region" description="Helical" evidence="8">
    <location>
        <begin position="156"/>
        <end position="181"/>
    </location>
</feature>
<dbReference type="SUPFAM" id="SSF161111">
    <property type="entry name" value="Cation efflux protein transmembrane domain-like"/>
    <property type="match status" value="2"/>
</dbReference>
<dbReference type="InterPro" id="IPR027470">
    <property type="entry name" value="Cation_efflux_CTD"/>
</dbReference>
<feature type="domain" description="Cation efflux protein cytoplasmic" evidence="10">
    <location>
        <begin position="292"/>
        <end position="354"/>
    </location>
</feature>
<evidence type="ECO:0000259" key="10">
    <source>
        <dbReference type="Pfam" id="PF16916"/>
    </source>
</evidence>
<proteinExistence type="inferred from homology"/>
<dbReference type="InterPro" id="IPR002524">
    <property type="entry name" value="Cation_efflux"/>
</dbReference>
<dbReference type="GO" id="GO:0005385">
    <property type="term" value="F:zinc ion transmembrane transporter activity"/>
    <property type="evidence" value="ECO:0007669"/>
    <property type="project" value="TreeGrafter"/>
</dbReference>
<reference evidence="11" key="1">
    <citation type="submission" date="2015-11" db="EMBL/GenBank/DDBJ databases">
        <title>De novo transcriptome assembly of four potential Pierce s Disease insect vectors from Arizona vineyards.</title>
        <authorList>
            <person name="Tassone E.E."/>
        </authorList>
    </citation>
    <scope>NUCLEOTIDE SEQUENCE</scope>
</reference>
<dbReference type="InterPro" id="IPR027469">
    <property type="entry name" value="Cation_efflux_TMD_sf"/>
</dbReference>
<evidence type="ECO:0000259" key="9">
    <source>
        <dbReference type="Pfam" id="PF01545"/>
    </source>
</evidence>
<keyword evidence="3" id="KW-0813">Transport</keyword>
<comment type="similarity">
    <text evidence="2">Belongs to the cation diffusion facilitator (CDF) transporter (TC 2.A.4) family. SLC30A subfamily.</text>
</comment>
<evidence type="ECO:0000256" key="2">
    <source>
        <dbReference type="ARBA" id="ARBA00008873"/>
    </source>
</evidence>
<evidence type="ECO:0000256" key="7">
    <source>
        <dbReference type="ARBA" id="ARBA00023136"/>
    </source>
</evidence>
<keyword evidence="4 8" id="KW-0812">Transmembrane</keyword>
<evidence type="ECO:0000313" key="11">
    <source>
        <dbReference type="EMBL" id="JAS53650.1"/>
    </source>
</evidence>
<dbReference type="Gene3D" id="1.20.1510.10">
    <property type="entry name" value="Cation efflux protein transmembrane domain"/>
    <property type="match status" value="2"/>
</dbReference>
<evidence type="ECO:0000256" key="4">
    <source>
        <dbReference type="ARBA" id="ARBA00022692"/>
    </source>
</evidence>
<keyword evidence="6 8" id="KW-1133">Transmembrane helix</keyword>
<evidence type="ECO:0000256" key="1">
    <source>
        <dbReference type="ARBA" id="ARBA00004141"/>
    </source>
</evidence>
<dbReference type="GO" id="GO:0016020">
    <property type="term" value="C:membrane"/>
    <property type="evidence" value="ECO:0007669"/>
    <property type="project" value="UniProtKB-SubCell"/>
</dbReference>
<dbReference type="NCBIfam" id="TIGR01297">
    <property type="entry name" value="CDF"/>
    <property type="match status" value="1"/>
</dbReference>
<name>A0A1B6FTW7_9HEMI</name>
<dbReference type="Pfam" id="PF01545">
    <property type="entry name" value="Cation_efflux"/>
    <property type="match status" value="2"/>
</dbReference>
<feature type="transmembrane region" description="Helical" evidence="8">
    <location>
        <begin position="116"/>
        <end position="136"/>
    </location>
</feature>
<keyword evidence="5" id="KW-0862">Zinc</keyword>
<feature type="transmembrane region" description="Helical" evidence="8">
    <location>
        <begin position="220"/>
        <end position="239"/>
    </location>
</feature>
<evidence type="ECO:0000256" key="3">
    <source>
        <dbReference type="ARBA" id="ARBA00022448"/>
    </source>
</evidence>
<evidence type="ECO:0000256" key="5">
    <source>
        <dbReference type="ARBA" id="ARBA00022833"/>
    </source>
</evidence>
<dbReference type="GO" id="GO:0010312">
    <property type="term" value="P:detoxification of zinc ion"/>
    <property type="evidence" value="ECO:0007669"/>
    <property type="project" value="TreeGrafter"/>
</dbReference>
<comment type="subcellular location">
    <subcellularLocation>
        <location evidence="1">Membrane</location>
        <topology evidence="1">Multi-pass membrane protein</topology>
    </subcellularLocation>
</comment>
<protein>
    <recommendedName>
        <fullName evidence="12">Cation efflux protein cytoplasmic domain-containing protein</fullName>
    </recommendedName>
</protein>
<dbReference type="Pfam" id="PF16916">
    <property type="entry name" value="ZT_dimer"/>
    <property type="match status" value="1"/>
</dbReference>
<evidence type="ECO:0008006" key="12">
    <source>
        <dbReference type="Google" id="ProtNLM"/>
    </source>
</evidence>
<keyword evidence="7 8" id="KW-0472">Membrane</keyword>
<dbReference type="GO" id="GO:0006882">
    <property type="term" value="P:intracellular zinc ion homeostasis"/>
    <property type="evidence" value="ECO:0007669"/>
    <property type="project" value="TreeGrafter"/>
</dbReference>
<dbReference type="PANTHER" id="PTHR45820">
    <property type="entry name" value="FI23527P1"/>
    <property type="match status" value="1"/>
</dbReference>
<sequence>MAMKELAMRLQPLPLYFILSLTVCLFFLELVIAHVTHSLTLLLDAYHALCNIIVLVGSIISIKHGSGRSDSRVSAGASSHEELKSLKSLSHQPQLCSTTKPGPERQLRNTFGWARVDVIVMLIGCVFLASLCFSVLVEALQTLAHISHHDEMHAPIPILIVGILAMVLNLLAFLLIGGYTFHQSSFLIRGNETATKGSTEEDMKKQAVAKKTEKRQGMWGLSRDCVGCVVVIICAIAVHNSSSDVAKFVDPLFSILSATLVLLLSYPFMKESCLILLQTIPDHINIGSLCSQLVSAFPDIVNVHELHVWRLTVDKTYCTAHIIFLNPKEYTRITNDISRFFLDQGITHVTIQPEFYKDLNKADLLSSNSDCLVQCNEDLCMDRHCCASRTPSLESVHVDSHCHAHKHKGQTKVKSSKCSKHCGTQVGGVAQVSGSCNHQLGHLEETCGPNMNHGKATRDTSQGLVEVIQVATAGGPKLEQEEKTCCPTLGRVEATFGPQLVQDPPVETEPKCDALVRDNTTNTEDGVNPQCRMCDVGVSQEN</sequence>
<evidence type="ECO:0000256" key="8">
    <source>
        <dbReference type="SAM" id="Phobius"/>
    </source>
</evidence>
<dbReference type="PANTHER" id="PTHR45820:SF9">
    <property type="entry name" value="FI23527P1"/>
    <property type="match status" value="1"/>
</dbReference>
<dbReference type="EMBL" id="GECZ01016119">
    <property type="protein sequence ID" value="JAS53650.1"/>
    <property type="molecule type" value="Transcribed_RNA"/>
</dbReference>
<gene>
    <name evidence="11" type="ORF">g.34485</name>
</gene>
<dbReference type="InterPro" id="IPR058533">
    <property type="entry name" value="Cation_efflux_TM"/>
</dbReference>
<feature type="transmembrane region" description="Helical" evidence="8">
    <location>
        <begin position="43"/>
        <end position="62"/>
    </location>
</feature>
<feature type="transmembrane region" description="Helical" evidence="8">
    <location>
        <begin position="251"/>
        <end position="269"/>
    </location>
</feature>
<accession>A0A1B6FTW7</accession>
<organism evidence="11">
    <name type="scientific">Cuerna arida</name>
    <dbReference type="NCBI Taxonomy" id="1464854"/>
    <lineage>
        <taxon>Eukaryota</taxon>
        <taxon>Metazoa</taxon>
        <taxon>Ecdysozoa</taxon>
        <taxon>Arthropoda</taxon>
        <taxon>Hexapoda</taxon>
        <taxon>Insecta</taxon>
        <taxon>Pterygota</taxon>
        <taxon>Neoptera</taxon>
        <taxon>Paraneoptera</taxon>
        <taxon>Hemiptera</taxon>
        <taxon>Auchenorrhyncha</taxon>
        <taxon>Membracoidea</taxon>
        <taxon>Cicadellidae</taxon>
        <taxon>Cicadellinae</taxon>
        <taxon>Proconiini</taxon>
        <taxon>Cuerna</taxon>
    </lineage>
</organism>
<evidence type="ECO:0000256" key="6">
    <source>
        <dbReference type="ARBA" id="ARBA00022989"/>
    </source>
</evidence>
<feature type="domain" description="Cation efflux protein transmembrane" evidence="9">
    <location>
        <begin position="17"/>
        <end position="83"/>
    </location>
</feature>